<name>A0A5A9GGW5_AZOLI</name>
<sequence>MADLEGLSVSLTADTGGLDRGMRSAEQSVSRAERSVTGSLSRMDRAMEQVNRSTAAIAQRFGQFAAILGVGTLGAMTAKALDYAEAWTQIGNRLRLVASDAGQLKETQDRLFTAAQKAGVGLSSVVDVYARASQAAGELGASQEQLTRFSGGVAQALAVSGTSAEAAAGAMQQLGQLLGSARVQAEEYNSVLDGAPRIAKAVADGLTEAGGSVSRLKQLINDGKVSNKQFFEAFLGQIPKIQAEFETAVPTVGRSLATLNNAMTKMVGEANEATGATAALARGITALADNLDTVAAYGGKAALALAAIATVRMVPAGMAGLTRAIDDQKVALYAKAAATLEAAKAEQLAAVQALIMTQRTQAAAAATVASAEAEFAARSAVAGTAASNLAAAEASLLQAKAKTSLTTNVYVLNRALAAERDAEAAVIMAREASIAADTAKAASLARLRNAQLAAAASGEAVAAADAHLTAAATGAQAASAALAQRASLLSAAWGGIRAAGTGLLAMVGGPWGAAFLAAGAAVYYLATRTSDADKAQEAYNRTLAEGRRRIDELTGASHERANQLREEQRNELSAAQAAADAAAKKVATLQALIAEQRASADPSEAGGTAGMFSTLFGSGDAGLRKLEAQLAAARKEVAATAAVLDGLMSIGQKTGDAVGLELASKLSRGTSAFMQLSTATGDALKQAGLTI</sequence>
<accession>A0A5A9GGW5</accession>
<evidence type="ECO:0000313" key="4">
    <source>
        <dbReference type="Proteomes" id="UP000324927"/>
    </source>
</evidence>
<gene>
    <name evidence="3" type="ORF">FZ942_25815</name>
</gene>
<comment type="caution">
    <text evidence="3">The sequence shown here is derived from an EMBL/GenBank/DDBJ whole genome shotgun (WGS) entry which is preliminary data.</text>
</comment>
<dbReference type="NCBIfam" id="TIGR02675">
    <property type="entry name" value="tape_meas_nterm"/>
    <property type="match status" value="1"/>
</dbReference>
<protein>
    <submittedName>
        <fullName evidence="3">Tape measure protein</fullName>
    </submittedName>
</protein>
<dbReference type="Pfam" id="PF20155">
    <property type="entry name" value="TMP_3"/>
    <property type="match status" value="1"/>
</dbReference>
<reference evidence="3 4" key="1">
    <citation type="submission" date="2019-08" db="EMBL/GenBank/DDBJ databases">
        <authorList>
            <person name="Grouzdev D."/>
            <person name="Tikhonova E."/>
            <person name="Kravchenko I."/>
        </authorList>
    </citation>
    <scope>NUCLEOTIDE SEQUENCE [LARGE SCALE GENOMIC DNA]</scope>
    <source>
        <strain evidence="3 4">59b</strain>
    </source>
</reference>
<feature type="region of interest" description="Disordered" evidence="1">
    <location>
        <begin position="550"/>
        <end position="572"/>
    </location>
</feature>
<dbReference type="EMBL" id="VTTN01000013">
    <property type="protein sequence ID" value="KAA0592944.1"/>
    <property type="molecule type" value="Genomic_DNA"/>
</dbReference>
<keyword evidence="4" id="KW-1185">Reference proteome</keyword>
<feature type="compositionally biased region" description="Basic and acidic residues" evidence="1">
    <location>
        <begin position="550"/>
        <end position="570"/>
    </location>
</feature>
<feature type="domain" description="Tape measure protein N-terminal" evidence="2">
    <location>
        <begin position="79"/>
        <end position="272"/>
    </location>
</feature>
<dbReference type="Proteomes" id="UP000324927">
    <property type="component" value="Unassembled WGS sequence"/>
</dbReference>
<feature type="region of interest" description="Disordered" evidence="1">
    <location>
        <begin position="18"/>
        <end position="42"/>
    </location>
</feature>
<dbReference type="RefSeq" id="WP_149233938.1">
    <property type="nucleotide sequence ID" value="NZ_JALJXJ010000015.1"/>
</dbReference>
<organism evidence="3 4">
    <name type="scientific">Azospirillum lipoferum</name>
    <dbReference type="NCBI Taxonomy" id="193"/>
    <lineage>
        <taxon>Bacteria</taxon>
        <taxon>Pseudomonadati</taxon>
        <taxon>Pseudomonadota</taxon>
        <taxon>Alphaproteobacteria</taxon>
        <taxon>Rhodospirillales</taxon>
        <taxon>Azospirillaceae</taxon>
        <taxon>Azospirillum</taxon>
    </lineage>
</organism>
<evidence type="ECO:0000256" key="1">
    <source>
        <dbReference type="SAM" id="MobiDB-lite"/>
    </source>
</evidence>
<evidence type="ECO:0000313" key="3">
    <source>
        <dbReference type="EMBL" id="KAA0592944.1"/>
    </source>
</evidence>
<feature type="compositionally biased region" description="Polar residues" evidence="1">
    <location>
        <begin position="25"/>
        <end position="40"/>
    </location>
</feature>
<evidence type="ECO:0000259" key="2">
    <source>
        <dbReference type="Pfam" id="PF20155"/>
    </source>
</evidence>
<proteinExistence type="predicted"/>
<dbReference type="OrthoDB" id="7295660at2"/>
<dbReference type="AlphaFoldDB" id="A0A5A9GGW5"/>
<dbReference type="InterPro" id="IPR013491">
    <property type="entry name" value="Tape_meas_N"/>
</dbReference>